<evidence type="ECO:0000313" key="7">
    <source>
        <dbReference type="Proteomes" id="UP000008311"/>
    </source>
</evidence>
<dbReference type="PANTHER" id="PTHR33305">
    <property type="entry name" value="ETHYLENE INSENSITIVE 3-LIKE 2 PROTEIN"/>
    <property type="match status" value="1"/>
</dbReference>
<evidence type="ECO:0000256" key="1">
    <source>
        <dbReference type="ARBA" id="ARBA00004123"/>
    </source>
</evidence>
<dbReference type="Pfam" id="PF04873">
    <property type="entry name" value="EIN3_DNA-bd"/>
    <property type="match status" value="1"/>
</dbReference>
<dbReference type="EMBL" id="EQ974470">
    <property type="protein sequence ID" value="EEF29249.1"/>
    <property type="molecule type" value="Genomic_DNA"/>
</dbReference>
<dbReference type="InterPro" id="IPR023278">
    <property type="entry name" value="Ethylene_insens-like_DNA-bd"/>
</dbReference>
<gene>
    <name evidence="6" type="ORF">RCOM_0662420</name>
</gene>
<keyword evidence="3" id="KW-0936">Ethylene signaling pathway</keyword>
<evidence type="ECO:0000313" key="6">
    <source>
        <dbReference type="EMBL" id="EEF29249.1"/>
    </source>
</evidence>
<dbReference type="eggNOG" id="ENOG502QWMS">
    <property type="taxonomic scope" value="Eukaryota"/>
</dbReference>
<protein>
    <submittedName>
        <fullName evidence="6">Transcription factor, putative</fullName>
    </submittedName>
</protein>
<dbReference type="OMA" id="ALMQHCM"/>
<name>B9T4G8_RICCO</name>
<dbReference type="GO" id="GO:0009873">
    <property type="term" value="P:ethylene-activated signaling pathway"/>
    <property type="evidence" value="ECO:0007669"/>
    <property type="project" value="UniProtKB-KW"/>
</dbReference>
<dbReference type="AlphaFoldDB" id="B9T4G8"/>
<dbReference type="InterPro" id="IPR047091">
    <property type="entry name" value="EIN3-like_DNA-bd"/>
</dbReference>
<dbReference type="Proteomes" id="UP000008311">
    <property type="component" value="Unassembled WGS sequence"/>
</dbReference>
<evidence type="ECO:0000259" key="5">
    <source>
        <dbReference type="Pfam" id="PF04873"/>
    </source>
</evidence>
<evidence type="ECO:0000256" key="3">
    <source>
        <dbReference type="ARBA" id="ARBA00022745"/>
    </source>
</evidence>
<dbReference type="OrthoDB" id="2017676at2759"/>
<dbReference type="FunFam" id="1.10.3180.10:FF:000001">
    <property type="entry name" value="Ethylene insensitive 3-like 1"/>
    <property type="match status" value="1"/>
</dbReference>
<accession>B9T4G8</accession>
<dbReference type="GO" id="GO:0005634">
    <property type="term" value="C:nucleus"/>
    <property type="evidence" value="ECO:0007669"/>
    <property type="project" value="UniProtKB-SubCell"/>
</dbReference>
<organism evidence="6 7">
    <name type="scientific">Ricinus communis</name>
    <name type="common">Castor bean</name>
    <dbReference type="NCBI Taxonomy" id="3988"/>
    <lineage>
        <taxon>Eukaryota</taxon>
        <taxon>Viridiplantae</taxon>
        <taxon>Streptophyta</taxon>
        <taxon>Embryophyta</taxon>
        <taxon>Tracheophyta</taxon>
        <taxon>Spermatophyta</taxon>
        <taxon>Magnoliopsida</taxon>
        <taxon>eudicotyledons</taxon>
        <taxon>Gunneridae</taxon>
        <taxon>Pentapetalae</taxon>
        <taxon>rosids</taxon>
        <taxon>fabids</taxon>
        <taxon>Malpighiales</taxon>
        <taxon>Euphorbiaceae</taxon>
        <taxon>Acalyphoideae</taxon>
        <taxon>Acalypheae</taxon>
        <taxon>Ricinus</taxon>
    </lineage>
</organism>
<keyword evidence="4" id="KW-0539">Nucleus</keyword>
<reference evidence="7" key="1">
    <citation type="journal article" date="2010" name="Nat. Biotechnol.">
        <title>Draft genome sequence of the oilseed species Ricinus communis.</title>
        <authorList>
            <person name="Chan A.P."/>
            <person name="Crabtree J."/>
            <person name="Zhao Q."/>
            <person name="Lorenzi H."/>
            <person name="Orvis J."/>
            <person name="Puiu D."/>
            <person name="Melake-Berhan A."/>
            <person name="Jones K.M."/>
            <person name="Redman J."/>
            <person name="Chen G."/>
            <person name="Cahoon E.B."/>
            <person name="Gedil M."/>
            <person name="Stanke M."/>
            <person name="Haas B.J."/>
            <person name="Wortman J.R."/>
            <person name="Fraser-Liggett C.M."/>
            <person name="Ravel J."/>
            <person name="Rabinowicz P.D."/>
        </authorList>
    </citation>
    <scope>NUCLEOTIDE SEQUENCE [LARGE SCALE GENOMIC DNA]</scope>
    <source>
        <strain evidence="7">cv. Hale</strain>
    </source>
</reference>
<keyword evidence="7" id="KW-1185">Reference proteome</keyword>
<comment type="similarity">
    <text evidence="2">Belongs to the EIN3 family.</text>
</comment>
<dbReference type="SUPFAM" id="SSF116768">
    <property type="entry name" value="DNA-binding domain of EIN3-like"/>
    <property type="match status" value="1"/>
</dbReference>
<dbReference type="GO" id="GO:0003677">
    <property type="term" value="F:DNA binding"/>
    <property type="evidence" value="ECO:0000318"/>
    <property type="project" value="GO_Central"/>
</dbReference>
<evidence type="ECO:0000256" key="2">
    <source>
        <dbReference type="ARBA" id="ARBA00009416"/>
    </source>
</evidence>
<proteinExistence type="inferred from homology"/>
<dbReference type="PANTHER" id="PTHR33305:SF29">
    <property type="entry name" value="ETHYLENE INSENSITIVE 3-LIKE 5 PROTEIN"/>
    <property type="match status" value="1"/>
</dbReference>
<dbReference type="KEGG" id="rcu:8261638"/>
<dbReference type="FunCoup" id="B9T4G8">
    <property type="interactions" value="173"/>
</dbReference>
<dbReference type="Gene3D" id="1.10.3180.10">
    <property type="entry name" value="DNA-binding domain of EIN3-like"/>
    <property type="match status" value="2"/>
</dbReference>
<dbReference type="InParanoid" id="B9T4G8"/>
<dbReference type="InterPro" id="IPR006957">
    <property type="entry name" value="EIN3"/>
</dbReference>
<dbReference type="GO" id="GO:0003700">
    <property type="term" value="F:DNA-binding transcription factor activity"/>
    <property type="evidence" value="ECO:0000318"/>
    <property type="project" value="GO_Central"/>
</dbReference>
<sequence>MVKFLGEVDSPISIEEEEEEEISYEELKKRMWKDRMRMQKLKEKCASEEPESVAKEEASRRKKMSRAQDSILKYMVKIMEVCKAQGFVYGIISEKGKPVTGSSDSLRQWWKEKARFDQEAPQALEEFLPSLAQDEFDSVSSMHLLQDLQDSTLGSLLSALMQRCVPPQRRFPLERGLAPPWWPTGNEIWWGEQGPSREHGIPPYKKPHDLKKAWKLSVLAAVIKHLSPNFDRMRRLVTQSKCLQAKMTAKESATWSKVVNQEEALLQLTEKCLKIDDPEKEQGSGSDSQISEKRKCAFDREASMDRLYACQNLQCPESEVGLGFLEKNSRADHQFQCAYRAESDVDQENTTDSRNHVESSADALRWYDEVLISPPIDVSSLTDWPNTVLAKGNFEGKEIATTENEYISRYKMEDYPIYWGTEIEALIQQGAFGYRRGNMDYSSQENLHDQGTQTSIWDLGNEWSGTGQPQTKKCSF</sequence>
<comment type="subcellular location">
    <subcellularLocation>
        <location evidence="1">Nucleus</location>
    </subcellularLocation>
</comment>
<evidence type="ECO:0000256" key="4">
    <source>
        <dbReference type="ARBA" id="ARBA00023242"/>
    </source>
</evidence>
<dbReference type="SMR" id="B9T4G8"/>
<dbReference type="STRING" id="3988.B9T4G8"/>
<feature type="domain" description="Ethylene insensitive 3-like DNA-binding" evidence="5">
    <location>
        <begin position="25"/>
        <end position="263"/>
    </location>
</feature>